<feature type="compositionally biased region" description="Acidic residues" evidence="3">
    <location>
        <begin position="53"/>
        <end position="63"/>
    </location>
</feature>
<keyword evidence="2" id="KW-0694">RNA-binding</keyword>
<feature type="compositionally biased region" description="Basic and acidic residues" evidence="3">
    <location>
        <begin position="67"/>
        <end position="81"/>
    </location>
</feature>
<evidence type="ECO:0000313" key="6">
    <source>
        <dbReference type="Proteomes" id="UP001148838"/>
    </source>
</evidence>
<keyword evidence="6" id="KW-1185">Reference proteome</keyword>
<feature type="compositionally biased region" description="Basic and acidic residues" evidence="3">
    <location>
        <begin position="98"/>
        <end position="121"/>
    </location>
</feature>
<feature type="compositionally biased region" description="Basic and acidic residues" evidence="3">
    <location>
        <begin position="129"/>
        <end position="140"/>
    </location>
</feature>
<feature type="region of interest" description="Disordered" evidence="3">
    <location>
        <begin position="1"/>
        <end position="172"/>
    </location>
</feature>
<gene>
    <name evidence="5" type="ORF">ANN_00482</name>
</gene>
<evidence type="ECO:0000259" key="4">
    <source>
        <dbReference type="Pfam" id="PF15247"/>
    </source>
</evidence>
<evidence type="ECO:0000256" key="2">
    <source>
        <dbReference type="ARBA" id="ARBA00022884"/>
    </source>
</evidence>
<feature type="region of interest" description="Disordered" evidence="3">
    <location>
        <begin position="187"/>
        <end position="209"/>
    </location>
</feature>
<comment type="caution">
    <text evidence="5">The sequence shown here is derived from an EMBL/GenBank/DDBJ whole genome shotgun (WGS) entry which is preliminary data.</text>
</comment>
<organism evidence="5 6">
    <name type="scientific">Periplaneta americana</name>
    <name type="common">American cockroach</name>
    <name type="synonym">Blatta americana</name>
    <dbReference type="NCBI Taxonomy" id="6978"/>
    <lineage>
        <taxon>Eukaryota</taxon>
        <taxon>Metazoa</taxon>
        <taxon>Ecdysozoa</taxon>
        <taxon>Arthropoda</taxon>
        <taxon>Hexapoda</taxon>
        <taxon>Insecta</taxon>
        <taxon>Pterygota</taxon>
        <taxon>Neoptera</taxon>
        <taxon>Polyneoptera</taxon>
        <taxon>Dictyoptera</taxon>
        <taxon>Blattodea</taxon>
        <taxon>Blattoidea</taxon>
        <taxon>Blattidae</taxon>
        <taxon>Blattinae</taxon>
        <taxon>Periplaneta</taxon>
    </lineage>
</organism>
<name>A0ABQ8TTQ8_PERAM</name>
<dbReference type="Gene3D" id="1.10.8.1120">
    <property type="entry name" value="Histone RNA hairpin-binding protein RNA-binding domain"/>
    <property type="match status" value="1"/>
</dbReference>
<sequence length="347" mass="40519">MEEEEEEEENDELELNTSKISMPVSEKQKPKDNETNEAAGETVSTSVKIKEEIIDEDEDEACYTEESYIHESDLVSEIKQEDLDEDDEVRQKSTSNECKQEKNGKEADHNTTDKKTNKEVSRSSLVESEEFKFKIKKENDDTSSSVECSAGKDTEQNEIADKEEKVKAKEEVNRKRGRDWFIDRIPEKVPHRESEKSESHQSKKKKWKKIEYETDPAILSRRQKQIDYGKNTVGYDRYRQMVPKDKRTKKHPRTPPKNVKYSRRAWDGMIRIWRQNLHLWDPPSERRKMLDASDTLSDISVDLRSQTSDDTSDSERRVRVKRNTQSSSGSLDESSDILQLDDNCTDI</sequence>
<feature type="domain" description="Histone RNA hairpin-binding protein RNA-binding" evidence="4">
    <location>
        <begin position="214"/>
        <end position="282"/>
    </location>
</feature>
<reference evidence="5 6" key="1">
    <citation type="journal article" date="2022" name="Allergy">
        <title>Genome assembly and annotation of Periplaneta americana reveal a comprehensive cockroach allergen profile.</title>
        <authorList>
            <person name="Wang L."/>
            <person name="Xiong Q."/>
            <person name="Saelim N."/>
            <person name="Wang L."/>
            <person name="Nong W."/>
            <person name="Wan A.T."/>
            <person name="Shi M."/>
            <person name="Liu X."/>
            <person name="Cao Q."/>
            <person name="Hui J.H.L."/>
            <person name="Sookrung N."/>
            <person name="Leung T.F."/>
            <person name="Tungtrongchitr A."/>
            <person name="Tsui S.K.W."/>
        </authorList>
    </citation>
    <scope>NUCLEOTIDE SEQUENCE [LARGE SCALE GENOMIC DNA]</scope>
    <source>
        <strain evidence="5">PWHHKU_190912</strain>
    </source>
</reference>
<evidence type="ECO:0000256" key="3">
    <source>
        <dbReference type="SAM" id="MobiDB-lite"/>
    </source>
</evidence>
<feature type="region of interest" description="Disordered" evidence="3">
    <location>
        <begin position="301"/>
        <end position="347"/>
    </location>
</feature>
<protein>
    <recommendedName>
        <fullName evidence="4">Histone RNA hairpin-binding protein RNA-binding domain-containing protein</fullName>
    </recommendedName>
</protein>
<evidence type="ECO:0000313" key="5">
    <source>
        <dbReference type="EMBL" id="KAJ4449087.1"/>
    </source>
</evidence>
<accession>A0ABQ8TTQ8</accession>
<dbReference type="Pfam" id="PF15247">
    <property type="entry name" value="SLBP_RNA_bind"/>
    <property type="match status" value="1"/>
</dbReference>
<feature type="region of interest" description="Disordered" evidence="3">
    <location>
        <begin position="237"/>
        <end position="260"/>
    </location>
</feature>
<evidence type="ECO:0000256" key="1">
    <source>
        <dbReference type="ARBA" id="ARBA00006151"/>
    </source>
</evidence>
<comment type="similarity">
    <text evidence="1">Belongs to the SLBP family.</text>
</comment>
<dbReference type="InterPro" id="IPR029344">
    <property type="entry name" value="SLBP_RNA_bind"/>
</dbReference>
<proteinExistence type="inferred from homology"/>
<dbReference type="InterPro" id="IPR026502">
    <property type="entry name" value="SLBP1/SLBP2"/>
</dbReference>
<dbReference type="PANTHER" id="PTHR17408:SF0">
    <property type="entry name" value="HISTONE RNA HAIRPIN-BINDING PROTEIN"/>
    <property type="match status" value="1"/>
</dbReference>
<feature type="compositionally biased region" description="Basic and acidic residues" evidence="3">
    <location>
        <begin position="150"/>
        <end position="172"/>
    </location>
</feature>
<feature type="compositionally biased region" description="Acidic residues" evidence="3">
    <location>
        <begin position="1"/>
        <end position="14"/>
    </location>
</feature>
<dbReference type="PANTHER" id="PTHR17408">
    <property type="entry name" value="HISTONE RNA HAIRPIN-BINDING PROTEIN"/>
    <property type="match status" value="1"/>
</dbReference>
<dbReference type="InterPro" id="IPR038294">
    <property type="entry name" value="SLBP_RNA_bind_sf"/>
</dbReference>
<dbReference type="EMBL" id="JAJSOF020000003">
    <property type="protein sequence ID" value="KAJ4449087.1"/>
    <property type="molecule type" value="Genomic_DNA"/>
</dbReference>
<dbReference type="Proteomes" id="UP001148838">
    <property type="component" value="Unassembled WGS sequence"/>
</dbReference>
<feature type="compositionally biased region" description="Basic and acidic residues" evidence="3">
    <location>
        <begin position="187"/>
        <end position="201"/>
    </location>
</feature>